<feature type="transmembrane region" description="Helical" evidence="2">
    <location>
        <begin position="138"/>
        <end position="154"/>
    </location>
</feature>
<sequence length="210" mass="22202">MAKNDDPEGASAVLDKLDEEADRQKDKDDDSPKGKISIGDVVNGFGSQSYAPFLIVPALIEISPLGGVPGVPSFLAFIVAVVAVQMLIGRKQLWLPGFIERRAVSTDKIHGATKKLRHVTDWIDRHTTDRLDALTKRGGTRAAAICCILLAATVPPLELLPFASTAPMAAILAFGIALLVRDGLLMLFAFVLTAASLGVGTYLAIAQLGG</sequence>
<evidence type="ECO:0000313" key="3">
    <source>
        <dbReference type="EMBL" id="MBB4658185.1"/>
    </source>
</evidence>
<reference evidence="3 4" key="1">
    <citation type="submission" date="2020-08" db="EMBL/GenBank/DDBJ databases">
        <title>Genomic Encyclopedia of Type Strains, Phase IV (KMG-IV): sequencing the most valuable type-strain genomes for metagenomic binning, comparative biology and taxonomic classification.</title>
        <authorList>
            <person name="Goeker M."/>
        </authorList>
    </citation>
    <scope>NUCLEOTIDE SEQUENCE [LARGE SCALE GENOMIC DNA]</scope>
    <source>
        <strain evidence="3 4">DSM 102850</strain>
    </source>
</reference>
<evidence type="ECO:0000256" key="2">
    <source>
        <dbReference type="SAM" id="Phobius"/>
    </source>
</evidence>
<evidence type="ECO:0000313" key="4">
    <source>
        <dbReference type="Proteomes" id="UP000563524"/>
    </source>
</evidence>
<protein>
    <recommendedName>
        <fullName evidence="5">Exopolysaccharide biosynthesis protein</fullName>
    </recommendedName>
</protein>
<feature type="compositionally biased region" description="Basic and acidic residues" evidence="1">
    <location>
        <begin position="22"/>
        <end position="33"/>
    </location>
</feature>
<dbReference type="Proteomes" id="UP000563524">
    <property type="component" value="Unassembled WGS sequence"/>
</dbReference>
<name>A0A840I1F9_9PROT</name>
<evidence type="ECO:0008006" key="5">
    <source>
        <dbReference type="Google" id="ProtNLM"/>
    </source>
</evidence>
<accession>A0A840I1F9</accession>
<comment type="caution">
    <text evidence="3">The sequence shown here is derived from an EMBL/GenBank/DDBJ whole genome shotgun (WGS) entry which is preliminary data.</text>
</comment>
<organism evidence="3 4">
    <name type="scientific">Parvularcula dongshanensis</name>
    <dbReference type="NCBI Taxonomy" id="1173995"/>
    <lineage>
        <taxon>Bacteria</taxon>
        <taxon>Pseudomonadati</taxon>
        <taxon>Pseudomonadota</taxon>
        <taxon>Alphaproteobacteria</taxon>
        <taxon>Parvularculales</taxon>
        <taxon>Parvularculaceae</taxon>
        <taxon>Parvularcula</taxon>
    </lineage>
</organism>
<gene>
    <name evidence="3" type="ORF">GGQ59_000685</name>
</gene>
<dbReference type="AlphaFoldDB" id="A0A840I1F9"/>
<dbReference type="EMBL" id="JACHOB010000001">
    <property type="protein sequence ID" value="MBB4658185.1"/>
    <property type="molecule type" value="Genomic_DNA"/>
</dbReference>
<dbReference type="Pfam" id="PF06055">
    <property type="entry name" value="ExoD"/>
    <property type="match status" value="1"/>
</dbReference>
<dbReference type="InterPro" id="IPR010331">
    <property type="entry name" value="ExoD"/>
</dbReference>
<keyword evidence="2" id="KW-0812">Transmembrane</keyword>
<proteinExistence type="predicted"/>
<feature type="transmembrane region" description="Helical" evidence="2">
    <location>
        <begin position="187"/>
        <end position="205"/>
    </location>
</feature>
<feature type="transmembrane region" description="Helical" evidence="2">
    <location>
        <begin position="71"/>
        <end position="88"/>
    </location>
</feature>
<dbReference type="PANTHER" id="PTHR41795">
    <property type="entry name" value="EXOPOLYSACCHARIDE SYNTHESIS PROTEIN"/>
    <property type="match status" value="1"/>
</dbReference>
<keyword evidence="2" id="KW-1133">Transmembrane helix</keyword>
<dbReference type="PANTHER" id="PTHR41795:SF1">
    <property type="entry name" value="EXOPOLYSACCHARIDE SYNTHESIS PROTEIN"/>
    <property type="match status" value="1"/>
</dbReference>
<dbReference type="PIRSF" id="PIRSF033239">
    <property type="entry name" value="ExoD"/>
    <property type="match status" value="1"/>
</dbReference>
<dbReference type="RefSeq" id="WP_183815814.1">
    <property type="nucleotide sequence ID" value="NZ_JACHOB010000001.1"/>
</dbReference>
<feature type="region of interest" description="Disordered" evidence="1">
    <location>
        <begin position="1"/>
        <end position="35"/>
    </location>
</feature>
<keyword evidence="2" id="KW-0472">Membrane</keyword>
<keyword evidence="4" id="KW-1185">Reference proteome</keyword>
<evidence type="ECO:0000256" key="1">
    <source>
        <dbReference type="SAM" id="MobiDB-lite"/>
    </source>
</evidence>